<dbReference type="InterPro" id="IPR029021">
    <property type="entry name" value="Prot-tyrosine_phosphatase-like"/>
</dbReference>
<comment type="caution">
    <text evidence="6">The sequence shown here is derived from an EMBL/GenBank/DDBJ whole genome shotgun (WGS) entry which is preliminary data.</text>
</comment>
<feature type="domain" description="Tyrosine-protein phosphatase" evidence="4">
    <location>
        <begin position="1"/>
        <end position="143"/>
    </location>
</feature>
<dbReference type="PANTHER" id="PTHR45961:SF6">
    <property type="entry name" value="IP21249P"/>
    <property type="match status" value="1"/>
</dbReference>
<comment type="similarity">
    <text evidence="1">Belongs to the protein-tyrosine phosphatase family. Non-receptor class dual specificity subfamily.</text>
</comment>
<dbReference type="GO" id="GO:0004721">
    <property type="term" value="F:phosphoprotein phosphatase activity"/>
    <property type="evidence" value="ECO:0007669"/>
    <property type="project" value="UniProtKB-KW"/>
</dbReference>
<dbReference type="PROSITE" id="PS50056">
    <property type="entry name" value="TYR_PHOSPHATASE_2"/>
    <property type="match status" value="1"/>
</dbReference>
<dbReference type="InterPro" id="IPR052103">
    <property type="entry name" value="Dual_spec_Phospatases"/>
</dbReference>
<accession>A0ABD0YJL3</accession>
<proteinExistence type="inferred from homology"/>
<dbReference type="Pfam" id="PF00782">
    <property type="entry name" value="DSPc"/>
    <property type="match status" value="1"/>
</dbReference>
<dbReference type="Proteomes" id="UP001558652">
    <property type="component" value="Unassembled WGS sequence"/>
</dbReference>
<dbReference type="InterPro" id="IPR020422">
    <property type="entry name" value="TYR_PHOSPHATASE_DUAL_dom"/>
</dbReference>
<evidence type="ECO:0000313" key="7">
    <source>
        <dbReference type="Proteomes" id="UP001558652"/>
    </source>
</evidence>
<gene>
    <name evidence="6" type="ORF">AAG570_011012</name>
</gene>
<name>A0ABD0YJL3_9HEMI</name>
<dbReference type="InterPro" id="IPR000387">
    <property type="entry name" value="Tyr_Pase_dom"/>
</dbReference>
<reference evidence="6 7" key="1">
    <citation type="submission" date="2024-07" db="EMBL/GenBank/DDBJ databases">
        <title>Chromosome-level genome assembly of the water stick insect Ranatra chinensis (Heteroptera: Nepidae).</title>
        <authorList>
            <person name="Liu X."/>
        </authorList>
    </citation>
    <scope>NUCLEOTIDE SEQUENCE [LARGE SCALE GENOMIC DNA]</scope>
    <source>
        <strain evidence="6">Cailab_2021Rc</strain>
        <tissue evidence="6">Muscle</tissue>
    </source>
</reference>
<protein>
    <recommendedName>
        <fullName evidence="8">Dual specificity protein phosphatase 14</fullName>
    </recommendedName>
</protein>
<evidence type="ECO:0000313" key="6">
    <source>
        <dbReference type="EMBL" id="KAL1131395.1"/>
    </source>
</evidence>
<sequence length="181" mass="19981">SVAELTPNLFLCGASALKGNKLSELGVTCLVTAAPELPHLPLPPCVHQQYKVNVKDTIGSDISEHLHRIADVIHQVEKTGGKTLVHCVAGVSRSASLCLGYLIKYHSMTLREAYQHVHKLRPCIRPNSSFFAQLIEFEEEILGHSSVSMVHNPAAGGIIPDIYEPDYYNTMRYNSRNFGTK</sequence>
<dbReference type="AlphaFoldDB" id="A0ABD0YJL3"/>
<keyword evidence="7" id="KW-1185">Reference proteome</keyword>
<feature type="domain" description="Tyrosine specific protein phosphatases" evidence="5">
    <location>
        <begin position="67"/>
        <end position="122"/>
    </location>
</feature>
<dbReference type="PROSITE" id="PS00383">
    <property type="entry name" value="TYR_PHOSPHATASE_1"/>
    <property type="match status" value="1"/>
</dbReference>
<organism evidence="6 7">
    <name type="scientific">Ranatra chinensis</name>
    <dbReference type="NCBI Taxonomy" id="642074"/>
    <lineage>
        <taxon>Eukaryota</taxon>
        <taxon>Metazoa</taxon>
        <taxon>Ecdysozoa</taxon>
        <taxon>Arthropoda</taxon>
        <taxon>Hexapoda</taxon>
        <taxon>Insecta</taxon>
        <taxon>Pterygota</taxon>
        <taxon>Neoptera</taxon>
        <taxon>Paraneoptera</taxon>
        <taxon>Hemiptera</taxon>
        <taxon>Heteroptera</taxon>
        <taxon>Panheteroptera</taxon>
        <taxon>Nepomorpha</taxon>
        <taxon>Nepidae</taxon>
        <taxon>Ranatrinae</taxon>
        <taxon>Ranatra</taxon>
    </lineage>
</organism>
<keyword evidence="3" id="KW-0904">Protein phosphatase</keyword>
<evidence type="ECO:0000256" key="1">
    <source>
        <dbReference type="ARBA" id="ARBA00008601"/>
    </source>
</evidence>
<keyword evidence="2" id="KW-0378">Hydrolase</keyword>
<dbReference type="EMBL" id="JBFDAA010000006">
    <property type="protein sequence ID" value="KAL1131395.1"/>
    <property type="molecule type" value="Genomic_DNA"/>
</dbReference>
<dbReference type="PROSITE" id="PS50054">
    <property type="entry name" value="TYR_PHOSPHATASE_DUAL"/>
    <property type="match status" value="1"/>
</dbReference>
<dbReference type="PANTHER" id="PTHR45961">
    <property type="entry name" value="IP21249P"/>
    <property type="match status" value="1"/>
</dbReference>
<dbReference type="Gene3D" id="3.90.190.10">
    <property type="entry name" value="Protein tyrosine phosphatase superfamily"/>
    <property type="match status" value="1"/>
</dbReference>
<dbReference type="SUPFAM" id="SSF52799">
    <property type="entry name" value="(Phosphotyrosine protein) phosphatases II"/>
    <property type="match status" value="1"/>
</dbReference>
<evidence type="ECO:0000256" key="2">
    <source>
        <dbReference type="ARBA" id="ARBA00022801"/>
    </source>
</evidence>
<dbReference type="InterPro" id="IPR016130">
    <property type="entry name" value="Tyr_Pase_AS"/>
</dbReference>
<evidence type="ECO:0008006" key="8">
    <source>
        <dbReference type="Google" id="ProtNLM"/>
    </source>
</evidence>
<dbReference type="SMART" id="SM00195">
    <property type="entry name" value="DSPc"/>
    <property type="match status" value="1"/>
</dbReference>
<evidence type="ECO:0000259" key="5">
    <source>
        <dbReference type="PROSITE" id="PS50056"/>
    </source>
</evidence>
<dbReference type="CDD" id="cd14514">
    <property type="entry name" value="DUSP14-like"/>
    <property type="match status" value="1"/>
</dbReference>
<feature type="non-terminal residue" evidence="6">
    <location>
        <position position="1"/>
    </location>
</feature>
<dbReference type="InterPro" id="IPR000340">
    <property type="entry name" value="Dual-sp_phosphatase_cat-dom"/>
</dbReference>
<evidence type="ECO:0000256" key="3">
    <source>
        <dbReference type="ARBA" id="ARBA00022912"/>
    </source>
</evidence>
<evidence type="ECO:0000259" key="4">
    <source>
        <dbReference type="PROSITE" id="PS50054"/>
    </source>
</evidence>